<dbReference type="InterPro" id="IPR001810">
    <property type="entry name" value="F-box_dom"/>
</dbReference>
<evidence type="ECO:0000313" key="3">
    <source>
        <dbReference type="Proteomes" id="UP000222542"/>
    </source>
</evidence>
<gene>
    <name evidence="2" type="ORF">T459_27031</name>
</gene>
<evidence type="ECO:0000259" key="1">
    <source>
        <dbReference type="PROSITE" id="PS50181"/>
    </source>
</evidence>
<dbReference type="PANTHER" id="PTHR31639:SF153">
    <property type="entry name" value="UBIQUITIN-PROTEIN LIGASE"/>
    <property type="match status" value="1"/>
</dbReference>
<dbReference type="EMBL" id="AYRZ02000011">
    <property type="protein sequence ID" value="PHT67544.1"/>
    <property type="molecule type" value="Genomic_DNA"/>
</dbReference>
<protein>
    <recommendedName>
        <fullName evidence="1">F-box domain-containing protein</fullName>
    </recommendedName>
</protein>
<dbReference type="OMA" id="VHEGPIN"/>
<dbReference type="Pfam" id="PF00646">
    <property type="entry name" value="F-box"/>
    <property type="match status" value="1"/>
</dbReference>
<dbReference type="AlphaFoldDB" id="A0A2G2YCS6"/>
<accession>A0A2G2YCS6</accession>
<dbReference type="Gramene" id="PHT67544">
    <property type="protein sequence ID" value="PHT67544"/>
    <property type="gene ID" value="T459_27031"/>
</dbReference>
<organism evidence="2 3">
    <name type="scientific">Capsicum annuum</name>
    <name type="common">Capsicum pepper</name>
    <dbReference type="NCBI Taxonomy" id="4072"/>
    <lineage>
        <taxon>Eukaryota</taxon>
        <taxon>Viridiplantae</taxon>
        <taxon>Streptophyta</taxon>
        <taxon>Embryophyta</taxon>
        <taxon>Tracheophyta</taxon>
        <taxon>Spermatophyta</taxon>
        <taxon>Magnoliopsida</taxon>
        <taxon>eudicotyledons</taxon>
        <taxon>Gunneridae</taxon>
        <taxon>Pentapetalae</taxon>
        <taxon>asterids</taxon>
        <taxon>lamiids</taxon>
        <taxon>Solanales</taxon>
        <taxon>Solanaceae</taxon>
        <taxon>Solanoideae</taxon>
        <taxon>Capsiceae</taxon>
        <taxon>Capsicum</taxon>
    </lineage>
</organism>
<proteinExistence type="predicted"/>
<dbReference type="STRING" id="4072.A0A2G2YCS6"/>
<evidence type="ECO:0000313" key="2">
    <source>
        <dbReference type="EMBL" id="PHT67544.1"/>
    </source>
</evidence>
<dbReference type="SMART" id="SM00256">
    <property type="entry name" value="FBOX"/>
    <property type="match status" value="1"/>
</dbReference>
<keyword evidence="3" id="KW-1185">Reference proteome</keyword>
<sequence length="182" mass="21608">MKCKEKKLYRSRTLPPDMLSNFPENVIDKILMCLPFRDSVRTSILSKKWRYVWRRLLEFMLSHTSWKPKEDLADLTSNFRKIIDRILAFHFGPVIKFTLSIPYFDICPFIDDLIRFLSRNDIQHLVLRLPIRGKPYELPPSLFTCSQLRHLTLPNCLLPHQPAFKEFDRSISLELRDVTISS</sequence>
<dbReference type="PROSITE" id="PS50181">
    <property type="entry name" value="FBOX"/>
    <property type="match status" value="1"/>
</dbReference>
<name>A0A2G2YCS6_CAPAN</name>
<reference evidence="2 3" key="1">
    <citation type="journal article" date="2014" name="Nat. Genet.">
        <title>Genome sequence of the hot pepper provides insights into the evolution of pungency in Capsicum species.</title>
        <authorList>
            <person name="Kim S."/>
            <person name="Park M."/>
            <person name="Yeom S.I."/>
            <person name="Kim Y.M."/>
            <person name="Lee J.M."/>
            <person name="Lee H.A."/>
            <person name="Seo E."/>
            <person name="Choi J."/>
            <person name="Cheong K."/>
            <person name="Kim K.T."/>
            <person name="Jung K."/>
            <person name="Lee G.W."/>
            <person name="Oh S.K."/>
            <person name="Bae C."/>
            <person name="Kim S.B."/>
            <person name="Lee H.Y."/>
            <person name="Kim S.Y."/>
            <person name="Kim M.S."/>
            <person name="Kang B.C."/>
            <person name="Jo Y.D."/>
            <person name="Yang H.B."/>
            <person name="Jeong H.J."/>
            <person name="Kang W.H."/>
            <person name="Kwon J.K."/>
            <person name="Shin C."/>
            <person name="Lim J.Y."/>
            <person name="Park J.H."/>
            <person name="Huh J.H."/>
            <person name="Kim J.S."/>
            <person name="Kim B.D."/>
            <person name="Cohen O."/>
            <person name="Paran I."/>
            <person name="Suh M.C."/>
            <person name="Lee S.B."/>
            <person name="Kim Y.K."/>
            <person name="Shin Y."/>
            <person name="Noh S.J."/>
            <person name="Park J."/>
            <person name="Seo Y.S."/>
            <person name="Kwon S.Y."/>
            <person name="Kim H.A."/>
            <person name="Park J.M."/>
            <person name="Kim H.J."/>
            <person name="Choi S.B."/>
            <person name="Bosland P.W."/>
            <person name="Reeves G."/>
            <person name="Jo S.H."/>
            <person name="Lee B.W."/>
            <person name="Cho H.T."/>
            <person name="Choi H.S."/>
            <person name="Lee M.S."/>
            <person name="Yu Y."/>
            <person name="Do Choi Y."/>
            <person name="Park B.S."/>
            <person name="van Deynze A."/>
            <person name="Ashrafi H."/>
            <person name="Hill T."/>
            <person name="Kim W.T."/>
            <person name="Pai H.S."/>
            <person name="Ahn H.K."/>
            <person name="Yeam I."/>
            <person name="Giovannoni J.J."/>
            <person name="Rose J.K."/>
            <person name="Sorensen I."/>
            <person name="Lee S.J."/>
            <person name="Kim R.W."/>
            <person name="Choi I.Y."/>
            <person name="Choi B.S."/>
            <person name="Lim J.S."/>
            <person name="Lee Y.H."/>
            <person name="Choi D."/>
        </authorList>
    </citation>
    <scope>NUCLEOTIDE SEQUENCE [LARGE SCALE GENOMIC DNA]</scope>
    <source>
        <strain evidence="3">cv. CM334</strain>
    </source>
</reference>
<dbReference type="InterPro" id="IPR036047">
    <property type="entry name" value="F-box-like_dom_sf"/>
</dbReference>
<dbReference type="SUPFAM" id="SSF81383">
    <property type="entry name" value="F-box domain"/>
    <property type="match status" value="1"/>
</dbReference>
<dbReference type="PANTHER" id="PTHR31639">
    <property type="entry name" value="F-BOX PROTEIN-LIKE"/>
    <property type="match status" value="1"/>
</dbReference>
<feature type="domain" description="F-box" evidence="1">
    <location>
        <begin position="16"/>
        <end position="69"/>
    </location>
</feature>
<dbReference type="Proteomes" id="UP000222542">
    <property type="component" value="Unassembled WGS sequence"/>
</dbReference>
<reference evidence="2 3" key="2">
    <citation type="journal article" date="2017" name="Genome Biol.">
        <title>New reference genome sequences of hot pepper reveal the massive evolution of plant disease-resistance genes by retroduplication.</title>
        <authorList>
            <person name="Kim S."/>
            <person name="Park J."/>
            <person name="Yeom S.I."/>
            <person name="Kim Y.M."/>
            <person name="Seo E."/>
            <person name="Kim K.T."/>
            <person name="Kim M.S."/>
            <person name="Lee J.M."/>
            <person name="Cheong K."/>
            <person name="Shin H.S."/>
            <person name="Kim S.B."/>
            <person name="Han K."/>
            <person name="Lee J."/>
            <person name="Park M."/>
            <person name="Lee H.A."/>
            <person name="Lee H.Y."/>
            <person name="Lee Y."/>
            <person name="Oh S."/>
            <person name="Lee J.H."/>
            <person name="Choi E."/>
            <person name="Choi E."/>
            <person name="Lee S.E."/>
            <person name="Jeon J."/>
            <person name="Kim H."/>
            <person name="Choi G."/>
            <person name="Song H."/>
            <person name="Lee J."/>
            <person name="Lee S.C."/>
            <person name="Kwon J.K."/>
            <person name="Lee H.Y."/>
            <person name="Koo N."/>
            <person name="Hong Y."/>
            <person name="Kim R.W."/>
            <person name="Kang W.H."/>
            <person name="Huh J.H."/>
            <person name="Kang B.C."/>
            <person name="Yang T.J."/>
            <person name="Lee Y.H."/>
            <person name="Bennetzen J.L."/>
            <person name="Choi D."/>
        </authorList>
    </citation>
    <scope>NUCLEOTIDE SEQUENCE [LARGE SCALE GENOMIC DNA]</scope>
    <source>
        <strain evidence="3">cv. CM334</strain>
    </source>
</reference>
<comment type="caution">
    <text evidence="2">The sequence shown here is derived from an EMBL/GenBank/DDBJ whole genome shotgun (WGS) entry which is preliminary data.</text>
</comment>